<keyword evidence="4" id="KW-0418">Kinase</keyword>
<evidence type="ECO:0000256" key="3">
    <source>
        <dbReference type="ARBA" id="ARBA00022679"/>
    </source>
</evidence>
<dbReference type="InterPro" id="IPR050482">
    <property type="entry name" value="Sensor_HK_TwoCompSys"/>
</dbReference>
<reference evidence="8 9" key="1">
    <citation type="submission" date="2020-08" db="EMBL/GenBank/DDBJ databases">
        <title>A Genomic Blueprint of the Chicken Gut Microbiome.</title>
        <authorList>
            <person name="Gilroy R."/>
            <person name="Ravi A."/>
            <person name="Getino M."/>
            <person name="Pursley I."/>
            <person name="Horton D.L."/>
            <person name="Alikhan N.-F."/>
            <person name="Baker D."/>
            <person name="Gharbi K."/>
            <person name="Hall N."/>
            <person name="Watson M."/>
            <person name="Adriaenssens E.M."/>
            <person name="Foster-Nyarko E."/>
            <person name="Jarju S."/>
            <person name="Secka A."/>
            <person name="Antonio M."/>
            <person name="Oren A."/>
            <person name="Chaudhuri R."/>
            <person name="La Ragione R.M."/>
            <person name="Hildebrand F."/>
            <person name="Pallen M.J."/>
        </authorList>
    </citation>
    <scope>NUCLEOTIDE SEQUENCE [LARGE SCALE GENOMIC DNA]</scope>
    <source>
        <strain evidence="8 9">Sa2CVA6</strain>
    </source>
</reference>
<dbReference type="InterPro" id="IPR036890">
    <property type="entry name" value="HATPase_C_sf"/>
</dbReference>
<accession>A0ABR8SDP9</accession>
<proteinExistence type="predicted"/>
<evidence type="ECO:0000256" key="4">
    <source>
        <dbReference type="ARBA" id="ARBA00022777"/>
    </source>
</evidence>
<dbReference type="PROSITE" id="PS50112">
    <property type="entry name" value="PAS"/>
    <property type="match status" value="1"/>
</dbReference>
<dbReference type="SUPFAM" id="SSF55874">
    <property type="entry name" value="ATPase domain of HSP90 chaperone/DNA topoisomerase II/histidine kinase"/>
    <property type="match status" value="1"/>
</dbReference>
<dbReference type="SUPFAM" id="SSF55785">
    <property type="entry name" value="PYP-like sensor domain (PAS domain)"/>
    <property type="match status" value="1"/>
</dbReference>
<keyword evidence="5" id="KW-0902">Two-component regulatory system</keyword>
<evidence type="ECO:0000313" key="8">
    <source>
        <dbReference type="EMBL" id="MBD7961614.1"/>
    </source>
</evidence>
<keyword evidence="3" id="KW-0808">Transferase</keyword>
<evidence type="ECO:0000259" key="7">
    <source>
        <dbReference type="PROSITE" id="PS50113"/>
    </source>
</evidence>
<dbReference type="Pfam" id="PF08447">
    <property type="entry name" value="PAS_3"/>
    <property type="match status" value="1"/>
</dbReference>
<evidence type="ECO:0000259" key="6">
    <source>
        <dbReference type="PROSITE" id="PS50112"/>
    </source>
</evidence>
<dbReference type="Proteomes" id="UP000634919">
    <property type="component" value="Unassembled WGS sequence"/>
</dbReference>
<dbReference type="InterPro" id="IPR013655">
    <property type="entry name" value="PAS_fold_3"/>
</dbReference>
<dbReference type="InterPro" id="IPR000700">
    <property type="entry name" value="PAS-assoc_C"/>
</dbReference>
<feature type="domain" description="PAC" evidence="7">
    <location>
        <begin position="91"/>
        <end position="143"/>
    </location>
</feature>
<dbReference type="CDD" id="cd00130">
    <property type="entry name" value="PAS"/>
    <property type="match status" value="1"/>
</dbReference>
<dbReference type="InterPro" id="IPR000014">
    <property type="entry name" value="PAS"/>
</dbReference>
<evidence type="ECO:0000256" key="2">
    <source>
        <dbReference type="ARBA" id="ARBA00012438"/>
    </source>
</evidence>
<comment type="caution">
    <text evidence="8">The sequence shown here is derived from an EMBL/GenBank/DDBJ whole genome shotgun (WGS) entry which is preliminary data.</text>
</comment>
<dbReference type="InterPro" id="IPR035965">
    <property type="entry name" value="PAS-like_dom_sf"/>
</dbReference>
<comment type="catalytic activity">
    <reaction evidence="1">
        <text>ATP + protein L-histidine = ADP + protein N-phospho-L-histidine.</text>
        <dbReference type="EC" id="2.7.13.3"/>
    </reaction>
</comment>
<protein>
    <recommendedName>
        <fullName evidence="2">histidine kinase</fullName>
        <ecNumber evidence="2">2.7.13.3</ecNumber>
    </recommendedName>
</protein>
<dbReference type="InterPro" id="IPR003594">
    <property type="entry name" value="HATPase_dom"/>
</dbReference>
<evidence type="ECO:0000313" key="9">
    <source>
        <dbReference type="Proteomes" id="UP000634919"/>
    </source>
</evidence>
<dbReference type="Gene3D" id="3.30.450.20">
    <property type="entry name" value="PAS domain"/>
    <property type="match status" value="1"/>
</dbReference>
<dbReference type="EC" id="2.7.13.3" evidence="2"/>
<dbReference type="PROSITE" id="PS50113">
    <property type="entry name" value="PAC"/>
    <property type="match status" value="1"/>
</dbReference>
<dbReference type="PANTHER" id="PTHR24421">
    <property type="entry name" value="NITRATE/NITRITE SENSOR PROTEIN NARX-RELATED"/>
    <property type="match status" value="1"/>
</dbReference>
<sequence>MLDTLTRLRTLEPNTDNGLYQTLLESTLAIPFRIDWASKKYTYVGPQIEPLLGWSPESWQTVDDWVARIHPDDRERTVTRCVELSIAGVDHEAEYRALTSDNSFIWVREVVHVLSDEHGQTSALIGFTFDISKQKKSEQMLEAQKLSNVRLQERLNLTHDLHDGLGGALVHMIALVEQGNEVLAKPQVLSMLKLIRNDLRLTIDTNTSTQVRVPESLQDWVAPLRHRFNNLFDVLGITCHWQFAQNWRTPPNAYQYLAMSRLIEEALTNVIKHSKARQVRLCLVQPEPDALVLEIEDDGIGFDVPAVKASGLGIGMHSMAVRIARVGGVLNIDSRPGCTLLTVRLALSQPS</sequence>
<feature type="domain" description="PAS" evidence="6">
    <location>
        <begin position="16"/>
        <end position="89"/>
    </location>
</feature>
<dbReference type="NCBIfam" id="TIGR00229">
    <property type="entry name" value="sensory_box"/>
    <property type="match status" value="1"/>
</dbReference>
<keyword evidence="9" id="KW-1185">Reference proteome</keyword>
<dbReference type="EMBL" id="JACSQK010000006">
    <property type="protein sequence ID" value="MBD7961614.1"/>
    <property type="molecule type" value="Genomic_DNA"/>
</dbReference>
<name>A0ABR8SDP9_9BURK</name>
<dbReference type="PANTHER" id="PTHR24421:SF10">
    <property type="entry name" value="NITRATE_NITRITE SENSOR PROTEIN NARQ"/>
    <property type="match status" value="1"/>
</dbReference>
<gene>
    <name evidence="8" type="ORF">H9646_14145</name>
</gene>
<dbReference type="Gene3D" id="3.30.565.10">
    <property type="entry name" value="Histidine kinase-like ATPase, C-terminal domain"/>
    <property type="match status" value="1"/>
</dbReference>
<dbReference type="Pfam" id="PF02518">
    <property type="entry name" value="HATPase_c"/>
    <property type="match status" value="1"/>
</dbReference>
<organism evidence="8 9">
    <name type="scientific">Comamonas avium</name>
    <dbReference type="NCBI Taxonomy" id="2762231"/>
    <lineage>
        <taxon>Bacteria</taxon>
        <taxon>Pseudomonadati</taxon>
        <taxon>Pseudomonadota</taxon>
        <taxon>Betaproteobacteria</taxon>
        <taxon>Burkholderiales</taxon>
        <taxon>Comamonadaceae</taxon>
        <taxon>Comamonas</taxon>
    </lineage>
</organism>
<evidence type="ECO:0000256" key="5">
    <source>
        <dbReference type="ARBA" id="ARBA00023012"/>
    </source>
</evidence>
<dbReference type="CDD" id="cd16917">
    <property type="entry name" value="HATPase_UhpB-NarQ-NarX-like"/>
    <property type="match status" value="1"/>
</dbReference>
<evidence type="ECO:0000256" key="1">
    <source>
        <dbReference type="ARBA" id="ARBA00000085"/>
    </source>
</evidence>
<dbReference type="RefSeq" id="WP_191724005.1">
    <property type="nucleotide sequence ID" value="NZ_JACSQK010000006.1"/>
</dbReference>
<dbReference type="SMART" id="SM00387">
    <property type="entry name" value="HATPase_c"/>
    <property type="match status" value="1"/>
</dbReference>